<evidence type="ECO:0000313" key="3">
    <source>
        <dbReference type="EMBL" id="KAK3346832.1"/>
    </source>
</evidence>
<reference evidence="3" key="1">
    <citation type="journal article" date="2023" name="Mol. Phylogenet. Evol.">
        <title>Genome-scale phylogeny and comparative genomics of the fungal order Sordariales.</title>
        <authorList>
            <person name="Hensen N."/>
            <person name="Bonometti L."/>
            <person name="Westerberg I."/>
            <person name="Brannstrom I.O."/>
            <person name="Guillou S."/>
            <person name="Cros-Aarteil S."/>
            <person name="Calhoun S."/>
            <person name="Haridas S."/>
            <person name="Kuo A."/>
            <person name="Mondo S."/>
            <person name="Pangilinan J."/>
            <person name="Riley R."/>
            <person name="LaButti K."/>
            <person name="Andreopoulos B."/>
            <person name="Lipzen A."/>
            <person name="Chen C."/>
            <person name="Yan M."/>
            <person name="Daum C."/>
            <person name="Ng V."/>
            <person name="Clum A."/>
            <person name="Steindorff A."/>
            <person name="Ohm R.A."/>
            <person name="Martin F."/>
            <person name="Silar P."/>
            <person name="Natvig D.O."/>
            <person name="Lalanne C."/>
            <person name="Gautier V."/>
            <person name="Ament-Velasquez S.L."/>
            <person name="Kruys A."/>
            <person name="Hutchinson M.I."/>
            <person name="Powell A.J."/>
            <person name="Barry K."/>
            <person name="Miller A.N."/>
            <person name="Grigoriev I.V."/>
            <person name="Debuchy R."/>
            <person name="Gladieux P."/>
            <person name="Hiltunen Thoren M."/>
            <person name="Johannesson H."/>
        </authorList>
    </citation>
    <scope>NUCLEOTIDE SEQUENCE</scope>
    <source>
        <strain evidence="3">CBS 955.72</strain>
    </source>
</reference>
<proteinExistence type="predicted"/>
<reference evidence="3" key="2">
    <citation type="submission" date="2023-06" db="EMBL/GenBank/DDBJ databases">
        <authorList>
            <consortium name="Lawrence Berkeley National Laboratory"/>
            <person name="Haridas S."/>
            <person name="Hensen N."/>
            <person name="Bonometti L."/>
            <person name="Westerberg I."/>
            <person name="Brannstrom I.O."/>
            <person name="Guillou S."/>
            <person name="Cros-Aarteil S."/>
            <person name="Calhoun S."/>
            <person name="Kuo A."/>
            <person name="Mondo S."/>
            <person name="Pangilinan J."/>
            <person name="Riley R."/>
            <person name="Labutti K."/>
            <person name="Andreopoulos B."/>
            <person name="Lipzen A."/>
            <person name="Chen C."/>
            <person name="Yanf M."/>
            <person name="Daum C."/>
            <person name="Ng V."/>
            <person name="Clum A."/>
            <person name="Steindorff A."/>
            <person name="Ohm R."/>
            <person name="Martin F."/>
            <person name="Silar P."/>
            <person name="Natvig D."/>
            <person name="Lalanne C."/>
            <person name="Gautier V."/>
            <person name="Ament-Velasquez S.L."/>
            <person name="Kruys A."/>
            <person name="Hutchinson M.I."/>
            <person name="Powell A.J."/>
            <person name="Barry K."/>
            <person name="Miller A.N."/>
            <person name="Grigoriev I.V."/>
            <person name="Debuchy R."/>
            <person name="Gladieux P."/>
            <person name="Thoren M.H."/>
            <person name="Johannesson H."/>
        </authorList>
    </citation>
    <scope>NUCLEOTIDE SEQUENCE</scope>
    <source>
        <strain evidence="3">CBS 955.72</strain>
    </source>
</reference>
<gene>
    <name evidence="3" type="ORF">B0T25DRAFT_552981</name>
</gene>
<evidence type="ECO:0000256" key="1">
    <source>
        <dbReference type="SAM" id="MobiDB-lite"/>
    </source>
</evidence>
<sequence>MLQRTIPALLLLPVARPWAHSELIGKKRKEPKSQQHNKVTSSTKPPNLYPNFSSSTAVLSSICATACLQAVTPRT</sequence>
<evidence type="ECO:0000256" key="2">
    <source>
        <dbReference type="SAM" id="SignalP"/>
    </source>
</evidence>
<keyword evidence="4" id="KW-1185">Reference proteome</keyword>
<dbReference type="AlphaFoldDB" id="A0AAJ0MB65"/>
<feature type="compositionally biased region" description="Polar residues" evidence="1">
    <location>
        <begin position="34"/>
        <end position="49"/>
    </location>
</feature>
<feature type="chain" id="PRO_5042506737" description="Secreted protein" evidence="2">
    <location>
        <begin position="22"/>
        <end position="75"/>
    </location>
</feature>
<evidence type="ECO:0008006" key="5">
    <source>
        <dbReference type="Google" id="ProtNLM"/>
    </source>
</evidence>
<dbReference type="Proteomes" id="UP001275084">
    <property type="component" value="Unassembled WGS sequence"/>
</dbReference>
<feature type="region of interest" description="Disordered" evidence="1">
    <location>
        <begin position="23"/>
        <end position="49"/>
    </location>
</feature>
<keyword evidence="2" id="KW-0732">Signal</keyword>
<dbReference type="EMBL" id="JAUIQD010000006">
    <property type="protein sequence ID" value="KAK3346832.1"/>
    <property type="molecule type" value="Genomic_DNA"/>
</dbReference>
<feature type="signal peptide" evidence="2">
    <location>
        <begin position="1"/>
        <end position="21"/>
    </location>
</feature>
<accession>A0AAJ0MB65</accession>
<protein>
    <recommendedName>
        <fullName evidence="5">Secreted protein</fullName>
    </recommendedName>
</protein>
<name>A0AAJ0MB65_9PEZI</name>
<comment type="caution">
    <text evidence="3">The sequence shown here is derived from an EMBL/GenBank/DDBJ whole genome shotgun (WGS) entry which is preliminary data.</text>
</comment>
<evidence type="ECO:0000313" key="4">
    <source>
        <dbReference type="Proteomes" id="UP001275084"/>
    </source>
</evidence>
<organism evidence="3 4">
    <name type="scientific">Lasiosphaeria hispida</name>
    <dbReference type="NCBI Taxonomy" id="260671"/>
    <lineage>
        <taxon>Eukaryota</taxon>
        <taxon>Fungi</taxon>
        <taxon>Dikarya</taxon>
        <taxon>Ascomycota</taxon>
        <taxon>Pezizomycotina</taxon>
        <taxon>Sordariomycetes</taxon>
        <taxon>Sordariomycetidae</taxon>
        <taxon>Sordariales</taxon>
        <taxon>Lasiosphaeriaceae</taxon>
        <taxon>Lasiosphaeria</taxon>
    </lineage>
</organism>